<keyword evidence="3" id="KW-1185">Reference proteome</keyword>
<evidence type="ECO:0000313" key="3">
    <source>
        <dbReference type="Proteomes" id="UP000315010"/>
    </source>
</evidence>
<evidence type="ECO:0000256" key="1">
    <source>
        <dbReference type="SAM" id="MobiDB-lite"/>
    </source>
</evidence>
<dbReference type="Proteomes" id="UP000315010">
    <property type="component" value="Unassembled WGS sequence"/>
</dbReference>
<evidence type="ECO:0000313" key="2">
    <source>
        <dbReference type="EMBL" id="TWT84780.1"/>
    </source>
</evidence>
<feature type="region of interest" description="Disordered" evidence="1">
    <location>
        <begin position="1"/>
        <end position="31"/>
    </location>
</feature>
<accession>A0A5C5ZCA4</accession>
<proteinExistence type="predicted"/>
<organism evidence="2 3">
    <name type="scientific">Novipirellula herctigrandis</name>
    <dbReference type="NCBI Taxonomy" id="2527986"/>
    <lineage>
        <taxon>Bacteria</taxon>
        <taxon>Pseudomonadati</taxon>
        <taxon>Planctomycetota</taxon>
        <taxon>Planctomycetia</taxon>
        <taxon>Pirellulales</taxon>
        <taxon>Pirellulaceae</taxon>
        <taxon>Novipirellula</taxon>
    </lineage>
</organism>
<dbReference type="EMBL" id="SJPJ01000001">
    <property type="protein sequence ID" value="TWT84780.1"/>
    <property type="molecule type" value="Genomic_DNA"/>
</dbReference>
<gene>
    <name evidence="2" type="ORF">CA13_62600</name>
</gene>
<sequence>MSGIGFSVASNPKFAPFENGRRTPKRRSVSQQSILDVVKKYAAQVGIQVDRAGRCLVQTHSDTLRSANHGLAAN</sequence>
<protein>
    <submittedName>
        <fullName evidence="2">Uncharacterized protein</fullName>
    </submittedName>
</protein>
<dbReference type="AlphaFoldDB" id="A0A5C5ZCA4"/>
<reference evidence="2 3" key="1">
    <citation type="submission" date="2019-02" db="EMBL/GenBank/DDBJ databases">
        <title>Deep-cultivation of Planctomycetes and their phenomic and genomic characterization uncovers novel biology.</title>
        <authorList>
            <person name="Wiegand S."/>
            <person name="Jogler M."/>
            <person name="Boedeker C."/>
            <person name="Pinto D."/>
            <person name="Vollmers J."/>
            <person name="Rivas-Marin E."/>
            <person name="Kohn T."/>
            <person name="Peeters S.H."/>
            <person name="Heuer A."/>
            <person name="Rast P."/>
            <person name="Oberbeckmann S."/>
            <person name="Bunk B."/>
            <person name="Jeske O."/>
            <person name="Meyerdierks A."/>
            <person name="Storesund J.E."/>
            <person name="Kallscheuer N."/>
            <person name="Luecker S."/>
            <person name="Lage O.M."/>
            <person name="Pohl T."/>
            <person name="Merkel B.J."/>
            <person name="Hornburger P."/>
            <person name="Mueller R.-W."/>
            <person name="Bruemmer F."/>
            <person name="Labrenz M."/>
            <person name="Spormann A.M."/>
            <person name="Op Den Camp H."/>
            <person name="Overmann J."/>
            <person name="Amann R."/>
            <person name="Jetten M.S.M."/>
            <person name="Mascher T."/>
            <person name="Medema M.H."/>
            <person name="Devos D.P."/>
            <person name="Kaster A.-K."/>
            <person name="Ovreas L."/>
            <person name="Rohde M."/>
            <person name="Galperin M.Y."/>
            <person name="Jogler C."/>
        </authorList>
    </citation>
    <scope>NUCLEOTIDE SEQUENCE [LARGE SCALE GENOMIC DNA]</scope>
    <source>
        <strain evidence="2 3">CA13</strain>
    </source>
</reference>
<comment type="caution">
    <text evidence="2">The sequence shown here is derived from an EMBL/GenBank/DDBJ whole genome shotgun (WGS) entry which is preliminary data.</text>
</comment>
<name>A0A5C5ZCA4_9BACT</name>